<dbReference type="Ensembl" id="ENSVKKT00000005984.1">
    <property type="protein sequence ID" value="ENSVKKP00000005825.1"/>
    <property type="gene ID" value="ENSVKKG00000004246.1"/>
</dbReference>
<reference evidence="7" key="2">
    <citation type="submission" date="2025-09" db="UniProtKB">
        <authorList>
            <consortium name="Ensembl"/>
        </authorList>
    </citation>
    <scope>IDENTIFICATION</scope>
</reference>
<evidence type="ECO:0000256" key="1">
    <source>
        <dbReference type="ARBA" id="ARBA00004123"/>
    </source>
</evidence>
<dbReference type="InterPro" id="IPR036388">
    <property type="entry name" value="WH-like_DNA-bd_sf"/>
</dbReference>
<dbReference type="Proteomes" id="UP000694545">
    <property type="component" value="Unplaced"/>
</dbReference>
<dbReference type="InterPro" id="IPR003150">
    <property type="entry name" value="DNA-bd_RFX"/>
</dbReference>
<proteinExistence type="inferred from homology"/>
<accession>A0A8D2J8A1</accession>
<dbReference type="Gene3D" id="1.10.10.10">
    <property type="entry name" value="Winged helix-like DNA-binding domain superfamily/Winged helix DNA-binding domain"/>
    <property type="match status" value="1"/>
</dbReference>
<evidence type="ECO:0000256" key="5">
    <source>
        <dbReference type="SAM" id="MobiDB-lite"/>
    </source>
</evidence>
<evidence type="ECO:0000313" key="7">
    <source>
        <dbReference type="Ensembl" id="ENSVKKP00000005825.1"/>
    </source>
</evidence>
<feature type="compositionally biased region" description="Basic and acidic residues" evidence="5">
    <location>
        <begin position="450"/>
        <end position="475"/>
    </location>
</feature>
<dbReference type="Pfam" id="PF18326">
    <property type="entry name" value="RFX5_N"/>
    <property type="match status" value="1"/>
</dbReference>
<reference evidence="7" key="1">
    <citation type="submission" date="2025-08" db="UniProtKB">
        <authorList>
            <consortium name="Ensembl"/>
        </authorList>
    </citation>
    <scope>IDENTIFICATION</scope>
</reference>
<feature type="compositionally biased region" description="Gly residues" evidence="5">
    <location>
        <begin position="400"/>
        <end position="413"/>
    </location>
</feature>
<dbReference type="Gene3D" id="6.10.140.1290">
    <property type="match status" value="1"/>
</dbReference>
<comment type="subcellular location">
    <subcellularLocation>
        <location evidence="1">Nucleus</location>
    </subcellularLocation>
</comment>
<evidence type="ECO:0000313" key="8">
    <source>
        <dbReference type="Proteomes" id="UP000694545"/>
    </source>
</evidence>
<protein>
    <submittedName>
        <fullName evidence="7">Regulatory factor X5</fullName>
    </submittedName>
</protein>
<dbReference type="AlphaFoldDB" id="A0A8D2J8A1"/>
<evidence type="ECO:0000256" key="2">
    <source>
        <dbReference type="ARBA" id="ARBA00023125"/>
    </source>
</evidence>
<name>A0A8D2J8A1_VARKO</name>
<evidence type="ECO:0000256" key="4">
    <source>
        <dbReference type="ARBA" id="ARBA00061114"/>
    </source>
</evidence>
<keyword evidence="8" id="KW-1185">Reference proteome</keyword>
<dbReference type="InterPro" id="IPR039779">
    <property type="entry name" value="RFX-like"/>
</dbReference>
<feature type="compositionally biased region" description="Low complexity" evidence="5">
    <location>
        <begin position="571"/>
        <end position="586"/>
    </location>
</feature>
<dbReference type="PROSITE" id="PS51526">
    <property type="entry name" value="RFX_DBD"/>
    <property type="match status" value="1"/>
</dbReference>
<dbReference type="Pfam" id="PF02257">
    <property type="entry name" value="RFX_DNA_binding"/>
    <property type="match status" value="1"/>
</dbReference>
<dbReference type="PANTHER" id="PTHR12619:SF18">
    <property type="entry name" value="DNA-BINDING PROTEIN RFX5"/>
    <property type="match status" value="1"/>
</dbReference>
<comment type="similarity">
    <text evidence="4">Belongs to the RFX family.</text>
</comment>
<sequence length="658" mass="69376">MGPEGWGTLVGKWREREKTLKKVRQYFVFCVSGRKSVQSKVDCILQDVQRFSDHAKLYLYLQLPSGPSSGEKNLDLTSLSSAEHMHACTWIRNHLEEYPDTCLPKQDVYDAYKRYCDNLCSRSLSAANFGKIIREIFPNIKARRLGGRGQSKYPSVGIRRKTVVNMPPLPSLDLKEIETLVHSYNDEVMDAACALTCDWAEKILKRSFNNIVEVAQFLLQQHIISSRSAHADLVMAMGRVPPKGRPACLLKQLSEDLSLGPGPPPPSLSPLAFQAKPENNPKPPAAPPRSEAKKPVDAPAKPASSPQVNALMARLPLLLVVSPGTAPPVLAPKLTAAPVAGAVKMALSVGPTAPTMLAPGVGGPAGLVGPQGAVPVINMMPVINVAVPPMAEFAPKPKGLPGGGEASGSGGSEAGRCPCDPQKAKAPSKRPADAPGESAVRRKRGRPRKKPDEPEPPSLEKKVAEEWPPHAKEDSDIIVVTVGYEDPAAPPSPRQRAQEEDREALQAGGGRGPPPQAPAREAPPCASGLGHPARRAAVLPSQVSVIKGRRCPPPVLARGAGGGVQGPLRLAAGAPVPGSGAPAATARNSDEPGGGADSDPDLQPTDLSLGKARLSCKERSDAAGFRASSVRLHRISSGPGKGVEPASRPVTSTQAPSR</sequence>
<dbReference type="SUPFAM" id="SSF46785">
    <property type="entry name" value="Winged helix' DNA-binding domain"/>
    <property type="match status" value="1"/>
</dbReference>
<dbReference type="GO" id="GO:0000978">
    <property type="term" value="F:RNA polymerase II cis-regulatory region sequence-specific DNA binding"/>
    <property type="evidence" value="ECO:0007669"/>
    <property type="project" value="TreeGrafter"/>
</dbReference>
<dbReference type="PANTHER" id="PTHR12619">
    <property type="entry name" value="RFX TRANSCRIPTION FACTOR FAMILY"/>
    <property type="match status" value="1"/>
</dbReference>
<evidence type="ECO:0000256" key="3">
    <source>
        <dbReference type="ARBA" id="ARBA00023242"/>
    </source>
</evidence>
<keyword evidence="2" id="KW-0238">DNA-binding</keyword>
<feature type="region of interest" description="Disordered" evidence="5">
    <location>
        <begin position="549"/>
        <end position="658"/>
    </location>
</feature>
<dbReference type="GO" id="GO:0000981">
    <property type="term" value="F:DNA-binding transcription factor activity, RNA polymerase II-specific"/>
    <property type="evidence" value="ECO:0007669"/>
    <property type="project" value="TreeGrafter"/>
</dbReference>
<feature type="compositionally biased region" description="Polar residues" evidence="5">
    <location>
        <begin position="649"/>
        <end position="658"/>
    </location>
</feature>
<keyword evidence="3" id="KW-0539">Nucleus</keyword>
<organism evidence="7 8">
    <name type="scientific">Varanus komodoensis</name>
    <name type="common">Komodo dragon</name>
    <dbReference type="NCBI Taxonomy" id="61221"/>
    <lineage>
        <taxon>Eukaryota</taxon>
        <taxon>Metazoa</taxon>
        <taxon>Chordata</taxon>
        <taxon>Craniata</taxon>
        <taxon>Vertebrata</taxon>
        <taxon>Euteleostomi</taxon>
        <taxon>Lepidosauria</taxon>
        <taxon>Squamata</taxon>
        <taxon>Bifurcata</taxon>
        <taxon>Unidentata</taxon>
        <taxon>Episquamata</taxon>
        <taxon>Toxicofera</taxon>
        <taxon>Anguimorpha</taxon>
        <taxon>Paleoanguimorpha</taxon>
        <taxon>Varanoidea</taxon>
        <taxon>Varanidae</taxon>
        <taxon>Varanus</taxon>
    </lineage>
</organism>
<feature type="domain" description="RFX-type winged-helix" evidence="6">
    <location>
        <begin position="87"/>
        <end position="162"/>
    </location>
</feature>
<dbReference type="InterPro" id="IPR036390">
    <property type="entry name" value="WH_DNA-bd_sf"/>
</dbReference>
<dbReference type="GO" id="GO:0005634">
    <property type="term" value="C:nucleus"/>
    <property type="evidence" value="ECO:0007669"/>
    <property type="project" value="UniProtKB-SubCell"/>
</dbReference>
<feature type="compositionally biased region" description="Low complexity" evidence="5">
    <location>
        <begin position="269"/>
        <end position="278"/>
    </location>
</feature>
<dbReference type="FunFam" id="1.10.10.10:FF:000128">
    <property type="entry name" value="DNA-binding protein RFX5 isoform X1"/>
    <property type="match status" value="1"/>
</dbReference>
<feature type="region of interest" description="Disordered" evidence="5">
    <location>
        <begin position="255"/>
        <end position="305"/>
    </location>
</feature>
<feature type="region of interest" description="Disordered" evidence="5">
    <location>
        <begin position="396"/>
        <end position="531"/>
    </location>
</feature>
<evidence type="ECO:0000259" key="6">
    <source>
        <dbReference type="PROSITE" id="PS51526"/>
    </source>
</evidence>